<organism evidence="2 3">
    <name type="scientific">Marinihelvus fidelis</name>
    <dbReference type="NCBI Taxonomy" id="2613842"/>
    <lineage>
        <taxon>Bacteria</taxon>
        <taxon>Pseudomonadati</taxon>
        <taxon>Pseudomonadota</taxon>
        <taxon>Gammaproteobacteria</taxon>
        <taxon>Chromatiales</taxon>
        <taxon>Wenzhouxiangellaceae</taxon>
        <taxon>Marinihelvus</taxon>
    </lineage>
</organism>
<evidence type="ECO:0000256" key="1">
    <source>
        <dbReference type="SAM" id="SignalP"/>
    </source>
</evidence>
<evidence type="ECO:0000313" key="2">
    <source>
        <dbReference type="EMBL" id="KAA9130471.1"/>
    </source>
</evidence>
<dbReference type="PIRSF" id="PIRSF028069">
    <property type="entry name" value="UCP028069"/>
    <property type="match status" value="1"/>
</dbReference>
<comment type="caution">
    <text evidence="2">The sequence shown here is derived from an EMBL/GenBank/DDBJ whole genome shotgun (WGS) entry which is preliminary data.</text>
</comment>
<keyword evidence="1" id="KW-0732">Signal</keyword>
<sequence length="269" mass="29482">MRIGMITKRTLSYRPMKVAVTAALLMTTVSGAALGATIQEVTNAGEQRAAAAAADQQRINQVADQIEQIVIDFETEAKVVDGLKVYNNLLQRQVNNQEAAKADLTAAIDDVALIERQIVPLMTRMLDALDEFVQLDTPFLVTERTDRIARLRDMMDRSDVTPAEKLRQILEAYSIENEYGRTIEAYKGSIDLDGRMQEVDFLRIGRVVLAYQTVGGGTTGAWDKDAGAFVSLPPETYKAQVTEGLKIARKQVAPDLLVVPVAAAKEAGQ</sequence>
<reference evidence="2 3" key="1">
    <citation type="submission" date="2019-09" db="EMBL/GenBank/DDBJ databases">
        <title>Wenzhouxiangella sp. Genome sequencing and assembly.</title>
        <authorList>
            <person name="Zhang R."/>
        </authorList>
    </citation>
    <scope>NUCLEOTIDE SEQUENCE [LARGE SCALE GENOMIC DNA]</scope>
    <source>
        <strain evidence="2 3">W260</strain>
    </source>
</reference>
<gene>
    <name evidence="2" type="ORF">F3N42_12300</name>
</gene>
<name>A0A5N0T6P6_9GAMM</name>
<accession>A0A5N0T6P6</accession>
<feature type="chain" id="PRO_5024295640" evidence="1">
    <location>
        <begin position="33"/>
        <end position="269"/>
    </location>
</feature>
<dbReference type="EMBL" id="VYXP01000007">
    <property type="protein sequence ID" value="KAA9130471.1"/>
    <property type="molecule type" value="Genomic_DNA"/>
</dbReference>
<protein>
    <submittedName>
        <fullName evidence="2">DUF3450 domain-containing protein</fullName>
    </submittedName>
</protein>
<evidence type="ECO:0000313" key="3">
    <source>
        <dbReference type="Proteomes" id="UP000325372"/>
    </source>
</evidence>
<dbReference type="InterPro" id="IPR016866">
    <property type="entry name" value="UCP028069"/>
</dbReference>
<dbReference type="AlphaFoldDB" id="A0A5N0T6P6"/>
<keyword evidence="3" id="KW-1185">Reference proteome</keyword>
<feature type="signal peptide" evidence="1">
    <location>
        <begin position="1"/>
        <end position="32"/>
    </location>
</feature>
<dbReference type="Proteomes" id="UP000325372">
    <property type="component" value="Unassembled WGS sequence"/>
</dbReference>
<proteinExistence type="predicted"/>
<dbReference type="Pfam" id="PF11932">
    <property type="entry name" value="DUF3450"/>
    <property type="match status" value="1"/>
</dbReference>